<keyword evidence="3" id="KW-1185">Reference proteome</keyword>
<evidence type="ECO:0000313" key="2">
    <source>
        <dbReference type="EMBL" id="TYH83649.1"/>
    </source>
</evidence>
<evidence type="ECO:0000313" key="3">
    <source>
        <dbReference type="Proteomes" id="UP000322667"/>
    </source>
</evidence>
<keyword evidence="1" id="KW-0472">Membrane</keyword>
<keyword evidence="1" id="KW-1133">Transmembrane helix</keyword>
<name>A0A5D2LX71_GOSTO</name>
<proteinExistence type="predicted"/>
<sequence>MTISPLLDQILLLVWADWPFNLGIPIVALIFYE</sequence>
<accession>A0A5D2LX71</accession>
<feature type="transmembrane region" description="Helical" evidence="1">
    <location>
        <begin position="12"/>
        <end position="32"/>
    </location>
</feature>
<reference evidence="2 3" key="1">
    <citation type="submission" date="2019-07" db="EMBL/GenBank/DDBJ databases">
        <title>WGS assembly of Gossypium tomentosum.</title>
        <authorList>
            <person name="Chen Z.J."/>
            <person name="Sreedasyam A."/>
            <person name="Ando A."/>
            <person name="Song Q."/>
            <person name="De L."/>
            <person name="Hulse-Kemp A."/>
            <person name="Ding M."/>
            <person name="Ye W."/>
            <person name="Kirkbride R."/>
            <person name="Jenkins J."/>
            <person name="Plott C."/>
            <person name="Lovell J."/>
            <person name="Lin Y.-M."/>
            <person name="Vaughn R."/>
            <person name="Liu B."/>
            <person name="Li W."/>
            <person name="Simpson S."/>
            <person name="Scheffler B."/>
            <person name="Saski C."/>
            <person name="Grover C."/>
            <person name="Hu G."/>
            <person name="Conover J."/>
            <person name="Carlson J."/>
            <person name="Shu S."/>
            <person name="Boston L."/>
            <person name="Williams M."/>
            <person name="Peterson D."/>
            <person name="Mcgee K."/>
            <person name="Jones D."/>
            <person name="Wendel J."/>
            <person name="Stelly D."/>
            <person name="Grimwood J."/>
            <person name="Schmutz J."/>
        </authorList>
    </citation>
    <scope>NUCLEOTIDE SEQUENCE [LARGE SCALE GENOMIC DNA]</scope>
    <source>
        <strain evidence="2">7179.01</strain>
    </source>
</reference>
<protein>
    <submittedName>
        <fullName evidence="2">Uncharacterized protein</fullName>
    </submittedName>
</protein>
<evidence type="ECO:0000256" key="1">
    <source>
        <dbReference type="SAM" id="Phobius"/>
    </source>
</evidence>
<dbReference type="Proteomes" id="UP000322667">
    <property type="component" value="Chromosome D02"/>
</dbReference>
<keyword evidence="1" id="KW-0812">Transmembrane</keyword>
<gene>
    <name evidence="2" type="ORF">ES332_D02G145700v1</name>
</gene>
<organism evidence="2 3">
    <name type="scientific">Gossypium tomentosum</name>
    <name type="common">Hawaiian cotton</name>
    <name type="synonym">Gossypium sandvicense</name>
    <dbReference type="NCBI Taxonomy" id="34277"/>
    <lineage>
        <taxon>Eukaryota</taxon>
        <taxon>Viridiplantae</taxon>
        <taxon>Streptophyta</taxon>
        <taxon>Embryophyta</taxon>
        <taxon>Tracheophyta</taxon>
        <taxon>Spermatophyta</taxon>
        <taxon>Magnoliopsida</taxon>
        <taxon>eudicotyledons</taxon>
        <taxon>Gunneridae</taxon>
        <taxon>Pentapetalae</taxon>
        <taxon>rosids</taxon>
        <taxon>malvids</taxon>
        <taxon>Malvales</taxon>
        <taxon>Malvaceae</taxon>
        <taxon>Malvoideae</taxon>
        <taxon>Gossypium</taxon>
    </lineage>
</organism>
<dbReference type="AlphaFoldDB" id="A0A5D2LX71"/>
<dbReference type="EMBL" id="CM017624">
    <property type="protein sequence ID" value="TYH83649.1"/>
    <property type="molecule type" value="Genomic_DNA"/>
</dbReference>